<organism evidence="2">
    <name type="scientific">Tanacetum cinerariifolium</name>
    <name type="common">Dalmatian daisy</name>
    <name type="synonym">Chrysanthemum cinerariifolium</name>
    <dbReference type="NCBI Taxonomy" id="118510"/>
    <lineage>
        <taxon>Eukaryota</taxon>
        <taxon>Viridiplantae</taxon>
        <taxon>Streptophyta</taxon>
        <taxon>Embryophyta</taxon>
        <taxon>Tracheophyta</taxon>
        <taxon>Spermatophyta</taxon>
        <taxon>Magnoliopsida</taxon>
        <taxon>eudicotyledons</taxon>
        <taxon>Gunneridae</taxon>
        <taxon>Pentapetalae</taxon>
        <taxon>asterids</taxon>
        <taxon>campanulids</taxon>
        <taxon>Asterales</taxon>
        <taxon>Asteraceae</taxon>
        <taxon>Asteroideae</taxon>
        <taxon>Anthemideae</taxon>
        <taxon>Anthemidinae</taxon>
        <taxon>Tanacetum</taxon>
    </lineage>
</organism>
<accession>A0A699UQ42</accession>
<feature type="non-terminal residue" evidence="2">
    <location>
        <position position="1"/>
    </location>
</feature>
<dbReference type="AlphaFoldDB" id="A0A699UQ42"/>
<comment type="caution">
    <text evidence="2">The sequence shown here is derived from an EMBL/GenBank/DDBJ whole genome shotgun (WGS) entry which is preliminary data.</text>
</comment>
<evidence type="ECO:0000256" key="1">
    <source>
        <dbReference type="SAM" id="Coils"/>
    </source>
</evidence>
<protein>
    <submittedName>
        <fullName evidence="2">Uncharacterized protein</fullName>
    </submittedName>
</protein>
<dbReference type="EMBL" id="BKCJ011346430">
    <property type="protein sequence ID" value="GFD23651.1"/>
    <property type="molecule type" value="Genomic_DNA"/>
</dbReference>
<feature type="coiled-coil region" evidence="1">
    <location>
        <begin position="3"/>
        <end position="37"/>
    </location>
</feature>
<evidence type="ECO:0000313" key="2">
    <source>
        <dbReference type="EMBL" id="GFD23651.1"/>
    </source>
</evidence>
<proteinExistence type="predicted"/>
<keyword evidence="1" id="KW-0175">Coiled coil</keyword>
<sequence length="114" mass="13005">SRVLALETTKATQELEIRSLKRRVKKLEKKASKKTHKLKRLYKIGSSTRVESYKDASLGDQEDVTKQGRIIADLDVDEGVALVDETQGRNAQDMFDTSVFHDEEVVAEKEFLCY</sequence>
<reference evidence="2" key="1">
    <citation type="journal article" date="2019" name="Sci. Rep.">
        <title>Draft genome of Tanacetum cinerariifolium, the natural source of mosquito coil.</title>
        <authorList>
            <person name="Yamashiro T."/>
            <person name="Shiraishi A."/>
            <person name="Satake H."/>
            <person name="Nakayama K."/>
        </authorList>
    </citation>
    <scope>NUCLEOTIDE SEQUENCE</scope>
</reference>
<name>A0A699UQ42_TANCI</name>
<gene>
    <name evidence="2" type="ORF">Tci_895620</name>
</gene>